<evidence type="ECO:0000313" key="1">
    <source>
        <dbReference type="EMBL" id="CAG8714840.1"/>
    </source>
</evidence>
<dbReference type="Proteomes" id="UP000789920">
    <property type="component" value="Unassembled WGS sequence"/>
</dbReference>
<proteinExistence type="predicted"/>
<gene>
    <name evidence="1" type="ORF">RPERSI_LOCUS10808</name>
</gene>
<sequence length="112" mass="12907">MSGFTKNTEIGEVVFENEVQYKETTVEQIDTIRNNQYKFYRNGELVLENDHIKEPTEISDKPIGNSKRISENTSRENQASEVIELSSDEENLLEIIKLSSDEKNLPEIIELS</sequence>
<dbReference type="EMBL" id="CAJVQC010021743">
    <property type="protein sequence ID" value="CAG8714840.1"/>
    <property type="molecule type" value="Genomic_DNA"/>
</dbReference>
<name>A0ACA9PLN9_9GLOM</name>
<organism evidence="1 2">
    <name type="scientific">Racocetra persica</name>
    <dbReference type="NCBI Taxonomy" id="160502"/>
    <lineage>
        <taxon>Eukaryota</taxon>
        <taxon>Fungi</taxon>
        <taxon>Fungi incertae sedis</taxon>
        <taxon>Mucoromycota</taxon>
        <taxon>Glomeromycotina</taxon>
        <taxon>Glomeromycetes</taxon>
        <taxon>Diversisporales</taxon>
        <taxon>Gigasporaceae</taxon>
        <taxon>Racocetra</taxon>
    </lineage>
</organism>
<protein>
    <submittedName>
        <fullName evidence="1">1443_t:CDS:1</fullName>
    </submittedName>
</protein>
<keyword evidence="2" id="KW-1185">Reference proteome</keyword>
<reference evidence="1" key="1">
    <citation type="submission" date="2021-06" db="EMBL/GenBank/DDBJ databases">
        <authorList>
            <person name="Kallberg Y."/>
            <person name="Tangrot J."/>
            <person name="Rosling A."/>
        </authorList>
    </citation>
    <scope>NUCLEOTIDE SEQUENCE</scope>
    <source>
        <strain evidence="1">MA461A</strain>
    </source>
</reference>
<feature type="non-terminal residue" evidence="1">
    <location>
        <position position="112"/>
    </location>
</feature>
<accession>A0ACA9PLN9</accession>
<evidence type="ECO:0000313" key="2">
    <source>
        <dbReference type="Proteomes" id="UP000789920"/>
    </source>
</evidence>
<comment type="caution">
    <text evidence="1">The sequence shown here is derived from an EMBL/GenBank/DDBJ whole genome shotgun (WGS) entry which is preliminary data.</text>
</comment>